<dbReference type="EMBL" id="JAQQWE010000010">
    <property type="protein sequence ID" value="KAK7937617.1"/>
    <property type="molecule type" value="Genomic_DNA"/>
</dbReference>
<dbReference type="RefSeq" id="XP_066692945.1">
    <property type="nucleotide sequence ID" value="XM_066850707.1"/>
</dbReference>
<proteinExistence type="predicted"/>
<accession>A0ABR1PTF1</accession>
<keyword evidence="3" id="KW-1185">Reference proteome</keyword>
<evidence type="ECO:0000313" key="2">
    <source>
        <dbReference type="EMBL" id="KAK7937617.1"/>
    </source>
</evidence>
<dbReference type="GeneID" id="92083769"/>
<evidence type="ECO:0000256" key="1">
    <source>
        <dbReference type="SAM" id="MobiDB-lite"/>
    </source>
</evidence>
<comment type="caution">
    <text evidence="2">The sequence shown here is derived from an EMBL/GenBank/DDBJ whole genome shotgun (WGS) entry which is preliminary data.</text>
</comment>
<feature type="region of interest" description="Disordered" evidence="1">
    <location>
        <begin position="1"/>
        <end position="20"/>
    </location>
</feature>
<reference evidence="2 3" key="1">
    <citation type="submission" date="2023-01" db="EMBL/GenBank/DDBJ databases">
        <title>Analysis of 21 Apiospora genomes using comparative genomics revels a genus with tremendous synthesis potential of carbohydrate active enzymes and secondary metabolites.</title>
        <authorList>
            <person name="Sorensen T."/>
        </authorList>
    </citation>
    <scope>NUCLEOTIDE SEQUENCE [LARGE SCALE GENOMIC DNA]</scope>
    <source>
        <strain evidence="2 3">CBS 24483</strain>
    </source>
</reference>
<dbReference type="Proteomes" id="UP001391051">
    <property type="component" value="Unassembled WGS sequence"/>
</dbReference>
<organism evidence="2 3">
    <name type="scientific">Apiospora aurea</name>
    <dbReference type="NCBI Taxonomy" id="335848"/>
    <lineage>
        <taxon>Eukaryota</taxon>
        <taxon>Fungi</taxon>
        <taxon>Dikarya</taxon>
        <taxon>Ascomycota</taxon>
        <taxon>Pezizomycotina</taxon>
        <taxon>Sordariomycetes</taxon>
        <taxon>Xylariomycetidae</taxon>
        <taxon>Amphisphaeriales</taxon>
        <taxon>Apiosporaceae</taxon>
        <taxon>Apiospora</taxon>
    </lineage>
</organism>
<sequence>MAHNKRQKDKDRKSGMSLQNKTKDLGRYCDVFSVLAYWKQTHERMETAMHVPRGQRVPDLNRIVRPHVPVTVMDIKY</sequence>
<gene>
    <name evidence="2" type="ORF">PG986_014485</name>
</gene>
<protein>
    <submittedName>
        <fullName evidence="2">C2H2 finger domain-containing protein</fullName>
    </submittedName>
</protein>
<evidence type="ECO:0000313" key="3">
    <source>
        <dbReference type="Proteomes" id="UP001391051"/>
    </source>
</evidence>
<name>A0ABR1PTF1_9PEZI</name>